<comment type="caution">
    <text evidence="2">The sequence shown here is derived from an EMBL/GenBank/DDBJ whole genome shotgun (WGS) entry which is preliminary data.</text>
</comment>
<evidence type="ECO:0000313" key="2">
    <source>
        <dbReference type="EMBL" id="MEJ5979582.1"/>
    </source>
</evidence>
<sequence length="240" mass="26250">MARFVLVHGGAHGGWCWVKVARLLRAAGHEVHTPTLTGLGERRHLLSSETTLSTHIADVVNLIAFEDLTEIILVGHSYGGMVITGVADQLSDRIAELVYLDAAIPNDGEALVDWSPALRELAANEMRSEDGVELVLWPDAPSFAIYGVTEPEDVSWLQGKLTPHPWRCFVEPLRLGNAAAIRALPRTNINAPSTLRRRSGDSLARSLDADRVWEIDTGHDMMVTEPERVADLLLKLGVTA</sequence>
<accession>A0ABU8S3N7</accession>
<feature type="domain" description="AB hydrolase-1" evidence="1">
    <location>
        <begin position="4"/>
        <end position="231"/>
    </location>
</feature>
<organism evidence="2 3">
    <name type="scientific">Novosphingobium anseongense</name>
    <dbReference type="NCBI Taxonomy" id="3133436"/>
    <lineage>
        <taxon>Bacteria</taxon>
        <taxon>Pseudomonadati</taxon>
        <taxon>Pseudomonadota</taxon>
        <taxon>Alphaproteobacteria</taxon>
        <taxon>Sphingomonadales</taxon>
        <taxon>Sphingomonadaceae</taxon>
        <taxon>Novosphingobium</taxon>
    </lineage>
</organism>
<dbReference type="PANTHER" id="PTHR10992">
    <property type="entry name" value="METHYLESTERASE FAMILY MEMBER"/>
    <property type="match status" value="1"/>
</dbReference>
<dbReference type="SUPFAM" id="SSF53474">
    <property type="entry name" value="alpha/beta-Hydrolases"/>
    <property type="match status" value="1"/>
</dbReference>
<reference evidence="2 3" key="1">
    <citation type="submission" date="2024-03" db="EMBL/GenBank/DDBJ databases">
        <authorList>
            <person name="Jo J.-H."/>
        </authorList>
    </citation>
    <scope>NUCLEOTIDE SEQUENCE [LARGE SCALE GENOMIC DNA]</scope>
    <source>
        <strain evidence="2 3">PS1R-30</strain>
    </source>
</reference>
<dbReference type="InterPro" id="IPR045889">
    <property type="entry name" value="MES/HNL"/>
</dbReference>
<gene>
    <name evidence="2" type="ORF">WG901_23220</name>
</gene>
<proteinExistence type="predicted"/>
<dbReference type="Pfam" id="PF12697">
    <property type="entry name" value="Abhydrolase_6"/>
    <property type="match status" value="1"/>
</dbReference>
<dbReference type="InterPro" id="IPR029058">
    <property type="entry name" value="AB_hydrolase_fold"/>
</dbReference>
<keyword evidence="3" id="KW-1185">Reference proteome</keyword>
<dbReference type="PANTHER" id="PTHR10992:SF1032">
    <property type="entry name" value="METHYLESTERASE 17"/>
    <property type="match status" value="1"/>
</dbReference>
<dbReference type="Gene3D" id="3.40.50.1820">
    <property type="entry name" value="alpha/beta hydrolase"/>
    <property type="match status" value="1"/>
</dbReference>
<dbReference type="Proteomes" id="UP001361239">
    <property type="component" value="Unassembled WGS sequence"/>
</dbReference>
<dbReference type="EMBL" id="JBBHJZ010000009">
    <property type="protein sequence ID" value="MEJ5979582.1"/>
    <property type="molecule type" value="Genomic_DNA"/>
</dbReference>
<evidence type="ECO:0000313" key="3">
    <source>
        <dbReference type="Proteomes" id="UP001361239"/>
    </source>
</evidence>
<dbReference type="GO" id="GO:0016787">
    <property type="term" value="F:hydrolase activity"/>
    <property type="evidence" value="ECO:0007669"/>
    <property type="project" value="UniProtKB-KW"/>
</dbReference>
<dbReference type="RefSeq" id="WP_339589518.1">
    <property type="nucleotide sequence ID" value="NZ_JBBHJZ010000009.1"/>
</dbReference>
<dbReference type="InterPro" id="IPR000073">
    <property type="entry name" value="AB_hydrolase_1"/>
</dbReference>
<evidence type="ECO:0000259" key="1">
    <source>
        <dbReference type="Pfam" id="PF12697"/>
    </source>
</evidence>
<name>A0ABU8S3N7_9SPHN</name>
<keyword evidence="2" id="KW-0378">Hydrolase</keyword>
<protein>
    <submittedName>
        <fullName evidence="2">Alpha/beta fold hydrolase</fullName>
    </submittedName>
</protein>